<feature type="region of interest" description="Disordered" evidence="1">
    <location>
        <begin position="161"/>
        <end position="324"/>
    </location>
</feature>
<feature type="compositionally biased region" description="Polar residues" evidence="1">
    <location>
        <begin position="1027"/>
        <end position="1038"/>
    </location>
</feature>
<evidence type="ECO:0000313" key="2">
    <source>
        <dbReference type="EMBL" id="GMK57866.1"/>
    </source>
</evidence>
<feature type="compositionally biased region" description="Basic and acidic residues" evidence="1">
    <location>
        <begin position="681"/>
        <end position="696"/>
    </location>
</feature>
<feature type="compositionally biased region" description="Polar residues" evidence="1">
    <location>
        <begin position="841"/>
        <end position="850"/>
    </location>
</feature>
<dbReference type="AlphaFoldDB" id="A0AAD3TVZ1"/>
<name>A0AAD3TVZ1_9TREE</name>
<feature type="compositionally biased region" description="Basic and acidic residues" evidence="1">
    <location>
        <begin position="569"/>
        <end position="585"/>
    </location>
</feature>
<reference evidence="2" key="2">
    <citation type="submission" date="2023-06" db="EMBL/GenBank/DDBJ databases">
        <authorList>
            <person name="Kobayashi Y."/>
            <person name="Kayamori A."/>
            <person name="Aoki K."/>
            <person name="Shiwa Y."/>
            <person name="Fujita N."/>
            <person name="Sugita T."/>
            <person name="Iwasaki W."/>
            <person name="Tanaka N."/>
            <person name="Takashima M."/>
        </authorList>
    </citation>
    <scope>NUCLEOTIDE SEQUENCE</scope>
    <source>
        <strain evidence="2">HIS016</strain>
    </source>
</reference>
<feature type="compositionally biased region" description="Acidic residues" evidence="1">
    <location>
        <begin position="612"/>
        <end position="627"/>
    </location>
</feature>
<feature type="region of interest" description="Disordered" evidence="1">
    <location>
        <begin position="345"/>
        <end position="707"/>
    </location>
</feature>
<feature type="region of interest" description="Disordered" evidence="1">
    <location>
        <begin position="752"/>
        <end position="872"/>
    </location>
</feature>
<feature type="compositionally biased region" description="Polar residues" evidence="1">
    <location>
        <begin position="759"/>
        <end position="768"/>
    </location>
</feature>
<feature type="compositionally biased region" description="Polar residues" evidence="1">
    <location>
        <begin position="936"/>
        <end position="946"/>
    </location>
</feature>
<feature type="compositionally biased region" description="Basic and acidic residues" evidence="1">
    <location>
        <begin position="410"/>
        <end position="425"/>
    </location>
</feature>
<feature type="compositionally biased region" description="Acidic residues" evidence="1">
    <location>
        <begin position="1064"/>
        <end position="1074"/>
    </location>
</feature>
<feature type="compositionally biased region" description="Low complexity" evidence="1">
    <location>
        <begin position="397"/>
        <end position="409"/>
    </location>
</feature>
<dbReference type="Proteomes" id="UP001222932">
    <property type="component" value="Unassembled WGS sequence"/>
</dbReference>
<feature type="region of interest" description="Disordered" evidence="1">
    <location>
        <begin position="117"/>
        <end position="148"/>
    </location>
</feature>
<feature type="region of interest" description="Disordered" evidence="1">
    <location>
        <begin position="889"/>
        <end position="958"/>
    </location>
</feature>
<feature type="compositionally biased region" description="Basic and acidic residues" evidence="1">
    <location>
        <begin position="597"/>
        <end position="606"/>
    </location>
</feature>
<dbReference type="EMBL" id="BTCM01000004">
    <property type="protein sequence ID" value="GMK57866.1"/>
    <property type="molecule type" value="Genomic_DNA"/>
</dbReference>
<feature type="compositionally biased region" description="Polar residues" evidence="1">
    <location>
        <begin position="372"/>
        <end position="383"/>
    </location>
</feature>
<feature type="compositionally biased region" description="Low complexity" evidence="1">
    <location>
        <begin position="168"/>
        <end position="196"/>
    </location>
</feature>
<gene>
    <name evidence="2" type="ORF">CspeluHIS016_0407000</name>
</gene>
<feature type="region of interest" description="Disordered" evidence="1">
    <location>
        <begin position="718"/>
        <end position="737"/>
    </location>
</feature>
<feature type="compositionally biased region" description="Polar residues" evidence="1">
    <location>
        <begin position="997"/>
        <end position="1008"/>
    </location>
</feature>
<feature type="compositionally biased region" description="Low complexity" evidence="1">
    <location>
        <begin position="55"/>
        <end position="72"/>
    </location>
</feature>
<feature type="compositionally biased region" description="Low complexity" evidence="1">
    <location>
        <begin position="521"/>
        <end position="542"/>
    </location>
</feature>
<reference evidence="2" key="1">
    <citation type="journal article" date="2023" name="BMC Genomics">
        <title>Chromosome-level genome assemblies of Cutaneotrichosporon spp. (Trichosporonales, Basidiomycota) reveal imbalanced evolution between nucleotide sequences and chromosome synteny.</title>
        <authorList>
            <person name="Kobayashi Y."/>
            <person name="Kayamori A."/>
            <person name="Aoki K."/>
            <person name="Shiwa Y."/>
            <person name="Matsutani M."/>
            <person name="Fujita N."/>
            <person name="Sugita T."/>
            <person name="Iwasaki W."/>
            <person name="Tanaka N."/>
            <person name="Takashima M."/>
        </authorList>
    </citation>
    <scope>NUCLEOTIDE SEQUENCE</scope>
    <source>
        <strain evidence="2">HIS016</strain>
    </source>
</reference>
<protein>
    <submittedName>
        <fullName evidence="2">Uncharacterized protein</fullName>
    </submittedName>
</protein>
<proteinExistence type="predicted"/>
<feature type="region of interest" description="Disordered" evidence="1">
    <location>
        <begin position="32"/>
        <end position="80"/>
    </location>
</feature>
<feature type="compositionally biased region" description="Polar residues" evidence="1">
    <location>
        <begin position="894"/>
        <end position="909"/>
    </location>
</feature>
<feature type="compositionally biased region" description="Low complexity" evidence="1">
    <location>
        <begin position="32"/>
        <end position="41"/>
    </location>
</feature>
<sequence>MTTSPSPVPNSHRPNPPPILCGACRSTSTCSTSNLTLSSLTPAHPHTTQVGHNMSDSSRPSSRPTSPSAAPPQRHISGSLKDRIAKFENLGGGSSVPAPRPLGQGSYARVGLVGNILPSLDPKTAGLTSTGPRRASERRDLIGNRVPSAGNANVAAALAPRHTGGSAGTTPGSATTPTAPTQAATSTAALGLGRPGAARDLKEETPKAVSERSTSPTGSAKGTSAGAGSQPGSTAGSASAASSSVVSAPNSTHSGSAPTSATSSPATSPGGPLPPQLLVSSLPPQDDSRSMTPLSTRAEAGEDAPSEFSMPTTPQALNPELTRPGYDLVPGNLALAAGPQLQALASSPSISSSLVSQYDPKSEGEESANLRDVSNVSTPTGTPRQAHKTLEDDVSISGSAAGSARGSTRGPDEIEDKMAASKLEDDQTPEPDVAPVTGETEIAEPVTPKEPEVQAEAEAEPEPTPPTLVAPVPVSGTVPDSAAASALDAERTADERTTPTREEPLEPQVQETPKAKQKQRASAVAAGVAASVASPAVAAAAVLSKDEPEESAVDSDLPGGSAKAAAKQGDVKLEPEEDVPKPKEANDEETAAAPVSEKNDDVKEGPAAEPPLDVEELTEDLETEQSELDPPKPDNSSEVTAIVPRVQSEESLPFHSGSGPPDRGMTPLESTLGSLSIGDLPLDRESTPASDHEDVSQHAPALDDDSDIVSVIGAAMSERDDLASNRSSMPPARASSELEFRFEDLHDRYFRESQAEGDGNTTAANVTGASGVVGPVSAELDGAGDGSQEAPKVARPPGDGVTVPTSVTDRDDLRGATHSFCAKASPSSPDVLDARSAEGSLVNSLPSVPNNDPDRRPVQVHIEPSPHGVLSQPSVNIQAASPVGATFENGQVAPLSNSASSVDGVSRVSTPAHPAFPRAPGNDLPDAPTPARGASPSGTPALTPSATGMMHAFPPVPDEEHPYVEVHVEHHHTQLGAGHYHRVPFPRSVSERAIRSSGISPPKRTSSLRAPLTPPTQATFGGRMSPTPGSTTSPNLSVESLDRLPGARAPRRQRNSFSPRSPLLDDEDPGDFEPGEGWAIVNRWEPWRSPRSTQCDL</sequence>
<feature type="compositionally biased region" description="Basic and acidic residues" evidence="1">
    <location>
        <begin position="488"/>
        <end position="504"/>
    </location>
</feature>
<comment type="caution">
    <text evidence="2">The sequence shown here is derived from an EMBL/GenBank/DDBJ whole genome shotgun (WGS) entry which is preliminary data.</text>
</comment>
<feature type="compositionally biased region" description="Low complexity" evidence="1">
    <location>
        <begin position="345"/>
        <end position="357"/>
    </location>
</feature>
<evidence type="ECO:0000256" key="1">
    <source>
        <dbReference type="SAM" id="MobiDB-lite"/>
    </source>
</evidence>
<organism evidence="2 3">
    <name type="scientific">Cutaneotrichosporon spelunceum</name>
    <dbReference type="NCBI Taxonomy" id="1672016"/>
    <lineage>
        <taxon>Eukaryota</taxon>
        <taxon>Fungi</taxon>
        <taxon>Dikarya</taxon>
        <taxon>Basidiomycota</taxon>
        <taxon>Agaricomycotina</taxon>
        <taxon>Tremellomycetes</taxon>
        <taxon>Trichosporonales</taxon>
        <taxon>Trichosporonaceae</taxon>
        <taxon>Cutaneotrichosporon</taxon>
    </lineage>
</organism>
<feature type="compositionally biased region" description="Basic and acidic residues" evidence="1">
    <location>
        <begin position="197"/>
        <end position="210"/>
    </location>
</feature>
<feature type="region of interest" description="Disordered" evidence="1">
    <location>
        <begin position="971"/>
        <end position="1077"/>
    </location>
</feature>
<feature type="compositionally biased region" description="Low complexity" evidence="1">
    <location>
        <begin position="213"/>
        <end position="285"/>
    </location>
</feature>
<accession>A0AAD3TVZ1</accession>
<evidence type="ECO:0000313" key="3">
    <source>
        <dbReference type="Proteomes" id="UP001222932"/>
    </source>
</evidence>
<keyword evidence="3" id="KW-1185">Reference proteome</keyword>